<dbReference type="GO" id="GO:0003677">
    <property type="term" value="F:DNA binding"/>
    <property type="evidence" value="ECO:0000318"/>
    <property type="project" value="GO_Central"/>
</dbReference>
<name>A0A1S3YQW8_TOBAC</name>
<proteinExistence type="predicted"/>
<dbReference type="SUPFAM" id="SSF47095">
    <property type="entry name" value="HMG-box"/>
    <property type="match status" value="1"/>
</dbReference>
<feature type="region of interest" description="Disordered" evidence="2">
    <location>
        <begin position="180"/>
        <end position="215"/>
    </location>
</feature>
<dbReference type="PROSITE" id="PS50118">
    <property type="entry name" value="HMG_BOX_2"/>
    <property type="match status" value="1"/>
</dbReference>
<feature type="DNA-binding region" description="HMG box" evidence="1">
    <location>
        <begin position="79"/>
        <end position="146"/>
    </location>
</feature>
<dbReference type="PANTHER" id="PTHR46691">
    <property type="entry name" value="HIGH MOBILITY GROUP B PROTEIN 9"/>
    <property type="match status" value="1"/>
</dbReference>
<keyword evidence="1" id="KW-0238">DNA-binding</keyword>
<dbReference type="GO" id="GO:0005634">
    <property type="term" value="C:nucleus"/>
    <property type="evidence" value="ECO:0000318"/>
    <property type="project" value="GO_Central"/>
</dbReference>
<feature type="compositionally biased region" description="Polar residues" evidence="2">
    <location>
        <begin position="197"/>
        <end position="209"/>
    </location>
</feature>
<dbReference type="AlphaFoldDB" id="A0A1S3YQW8"/>
<evidence type="ECO:0000256" key="2">
    <source>
        <dbReference type="SAM" id="MobiDB-lite"/>
    </source>
</evidence>
<dbReference type="STRING" id="4097.A0A1S3YQW8"/>
<sequence length="247" mass="27929">SNEILRSKYISFVVAETAAPSTGSPVCGVIDGKFESGYLITVKIGSEDFKGVLYQVPMNAMHQELQNQNLPDYNTGKAASANRSGYNFFFAEQHARLKPLYPGNDREISRMIGELWNNLNVPEKMIYQEKALQDKERYRLEMEDYRERLKTGQVVSNPLQMQLPLEHNVDMIDVQSELPSENGNVSWSPEYRPSSDKCAQSNWENNKGTNPNLDAKAPANNAAVEALGDVEEFELLKRVDMVECEDK</sequence>
<protein>
    <submittedName>
        <fullName evidence="4">High mobility group B protein 15-like</fullName>
    </submittedName>
</protein>
<dbReference type="KEGG" id="nta:107778744"/>
<feature type="non-terminal residue" evidence="4">
    <location>
        <position position="1"/>
    </location>
</feature>
<dbReference type="OrthoDB" id="1919336at2759"/>
<dbReference type="RefSeq" id="XP_016454528.1">
    <property type="nucleotide sequence ID" value="XM_016599042.1"/>
</dbReference>
<evidence type="ECO:0000259" key="3">
    <source>
        <dbReference type="PROSITE" id="PS50118"/>
    </source>
</evidence>
<gene>
    <name evidence="4" type="primary">LOC107778744</name>
</gene>
<dbReference type="SMR" id="A0A1S3YQW8"/>
<dbReference type="InterPro" id="IPR009071">
    <property type="entry name" value="HMG_box_dom"/>
</dbReference>
<dbReference type="SMART" id="SM00398">
    <property type="entry name" value="HMG"/>
    <property type="match status" value="1"/>
</dbReference>
<feature type="domain" description="HMG box" evidence="3">
    <location>
        <begin position="79"/>
        <end position="146"/>
    </location>
</feature>
<evidence type="ECO:0000313" key="4">
    <source>
        <dbReference type="RefSeq" id="XP_016454528.1"/>
    </source>
</evidence>
<evidence type="ECO:0000256" key="1">
    <source>
        <dbReference type="PROSITE-ProRule" id="PRU00267"/>
    </source>
</evidence>
<accession>A0A1S3YQW8</accession>
<organism evidence="4">
    <name type="scientific">Nicotiana tabacum</name>
    <name type="common">Common tobacco</name>
    <dbReference type="NCBI Taxonomy" id="4097"/>
    <lineage>
        <taxon>Eukaryota</taxon>
        <taxon>Viridiplantae</taxon>
        <taxon>Streptophyta</taxon>
        <taxon>Embryophyta</taxon>
        <taxon>Tracheophyta</taxon>
        <taxon>Spermatophyta</taxon>
        <taxon>Magnoliopsida</taxon>
        <taxon>eudicotyledons</taxon>
        <taxon>Gunneridae</taxon>
        <taxon>Pentapetalae</taxon>
        <taxon>asterids</taxon>
        <taxon>lamiids</taxon>
        <taxon>Solanales</taxon>
        <taxon>Solanaceae</taxon>
        <taxon>Nicotianoideae</taxon>
        <taxon>Nicotianeae</taxon>
        <taxon>Nicotiana</taxon>
    </lineage>
</organism>
<dbReference type="Gene3D" id="1.10.30.10">
    <property type="entry name" value="High mobility group box domain"/>
    <property type="match status" value="1"/>
</dbReference>
<dbReference type="CDD" id="cd22009">
    <property type="entry name" value="HMG-box_AtHMGB9-like"/>
    <property type="match status" value="1"/>
</dbReference>
<keyword evidence="1" id="KW-0539">Nucleus</keyword>
<dbReference type="InterPro" id="IPR036910">
    <property type="entry name" value="HMG_box_dom_sf"/>
</dbReference>
<dbReference type="Pfam" id="PF00505">
    <property type="entry name" value="HMG_box"/>
    <property type="match status" value="1"/>
</dbReference>
<dbReference type="PaxDb" id="4097-A0A1S3YQW8"/>
<dbReference type="PANTHER" id="PTHR46691:SF3">
    <property type="entry name" value="HIGH MOBILITY GROUP B PROTEIN 15"/>
    <property type="match status" value="1"/>
</dbReference>
<reference evidence="4" key="1">
    <citation type="submission" date="2025-08" db="UniProtKB">
        <authorList>
            <consortium name="RefSeq"/>
        </authorList>
    </citation>
    <scope>IDENTIFICATION</scope>
</reference>